<sequence>MLRLCLVSRPNKSAPSTSYPVPPKPPLRRSGSEQNPVLKFATPTPSATSGPKYPLAASKIAHAVTQYPSLAAHSATAAVCDESHDYKC</sequence>
<comment type="caution">
    <text evidence="2">The sequence shown here is derived from an EMBL/GenBank/DDBJ whole genome shotgun (WGS) entry which is preliminary data.</text>
</comment>
<gene>
    <name evidence="2" type="ORF">DPMN_128174</name>
</gene>
<evidence type="ECO:0000313" key="3">
    <source>
        <dbReference type="Proteomes" id="UP000828390"/>
    </source>
</evidence>
<dbReference type="Proteomes" id="UP000828390">
    <property type="component" value="Unassembled WGS sequence"/>
</dbReference>
<reference evidence="2" key="2">
    <citation type="submission" date="2020-11" db="EMBL/GenBank/DDBJ databases">
        <authorList>
            <person name="McCartney M.A."/>
            <person name="Auch B."/>
            <person name="Kono T."/>
            <person name="Mallez S."/>
            <person name="Becker A."/>
            <person name="Gohl D.M."/>
            <person name="Silverstein K.A.T."/>
            <person name="Koren S."/>
            <person name="Bechman K.B."/>
            <person name="Herman A."/>
            <person name="Abrahante J.E."/>
            <person name="Garbe J."/>
        </authorList>
    </citation>
    <scope>NUCLEOTIDE SEQUENCE</scope>
    <source>
        <strain evidence="2">Duluth1</strain>
        <tissue evidence="2">Whole animal</tissue>
    </source>
</reference>
<proteinExistence type="predicted"/>
<dbReference type="AlphaFoldDB" id="A0A9D4H6M8"/>
<accession>A0A9D4H6M8</accession>
<reference evidence="2" key="1">
    <citation type="journal article" date="2019" name="bioRxiv">
        <title>The Genome of the Zebra Mussel, Dreissena polymorpha: A Resource for Invasive Species Research.</title>
        <authorList>
            <person name="McCartney M.A."/>
            <person name="Auch B."/>
            <person name="Kono T."/>
            <person name="Mallez S."/>
            <person name="Zhang Y."/>
            <person name="Obille A."/>
            <person name="Becker A."/>
            <person name="Abrahante J.E."/>
            <person name="Garbe J."/>
            <person name="Badalamenti J.P."/>
            <person name="Herman A."/>
            <person name="Mangelson H."/>
            <person name="Liachko I."/>
            <person name="Sullivan S."/>
            <person name="Sone E.D."/>
            <person name="Koren S."/>
            <person name="Silverstein K.A.T."/>
            <person name="Beckman K.B."/>
            <person name="Gohl D.M."/>
        </authorList>
    </citation>
    <scope>NUCLEOTIDE SEQUENCE</scope>
    <source>
        <strain evidence="2">Duluth1</strain>
        <tissue evidence="2">Whole animal</tissue>
    </source>
</reference>
<dbReference type="EMBL" id="JAIWYP010000005">
    <property type="protein sequence ID" value="KAH3826277.1"/>
    <property type="molecule type" value="Genomic_DNA"/>
</dbReference>
<protein>
    <submittedName>
        <fullName evidence="2">Uncharacterized protein</fullName>
    </submittedName>
</protein>
<feature type="region of interest" description="Disordered" evidence="1">
    <location>
        <begin position="8"/>
        <end position="51"/>
    </location>
</feature>
<keyword evidence="3" id="KW-1185">Reference proteome</keyword>
<evidence type="ECO:0000313" key="2">
    <source>
        <dbReference type="EMBL" id="KAH3826277.1"/>
    </source>
</evidence>
<evidence type="ECO:0000256" key="1">
    <source>
        <dbReference type="SAM" id="MobiDB-lite"/>
    </source>
</evidence>
<name>A0A9D4H6M8_DREPO</name>
<organism evidence="2 3">
    <name type="scientific">Dreissena polymorpha</name>
    <name type="common">Zebra mussel</name>
    <name type="synonym">Mytilus polymorpha</name>
    <dbReference type="NCBI Taxonomy" id="45954"/>
    <lineage>
        <taxon>Eukaryota</taxon>
        <taxon>Metazoa</taxon>
        <taxon>Spiralia</taxon>
        <taxon>Lophotrochozoa</taxon>
        <taxon>Mollusca</taxon>
        <taxon>Bivalvia</taxon>
        <taxon>Autobranchia</taxon>
        <taxon>Heteroconchia</taxon>
        <taxon>Euheterodonta</taxon>
        <taxon>Imparidentia</taxon>
        <taxon>Neoheterodontei</taxon>
        <taxon>Myida</taxon>
        <taxon>Dreissenoidea</taxon>
        <taxon>Dreissenidae</taxon>
        <taxon>Dreissena</taxon>
    </lineage>
</organism>